<evidence type="ECO:0000313" key="3">
    <source>
        <dbReference type="Proteomes" id="UP001139353"/>
    </source>
</evidence>
<name>A0A9X2C240_9BURK</name>
<dbReference type="EMBL" id="JAJLJH010000002">
    <property type="protein sequence ID" value="MCK9686404.1"/>
    <property type="molecule type" value="Genomic_DNA"/>
</dbReference>
<keyword evidence="1" id="KW-0732">Signal</keyword>
<reference evidence="2" key="1">
    <citation type="submission" date="2021-11" db="EMBL/GenBank/DDBJ databases">
        <title>BS-T2-15 a new species belonging to the Comamonadaceae family isolated from the soil of a French oak forest.</title>
        <authorList>
            <person name="Mieszkin S."/>
            <person name="Alain K."/>
        </authorList>
    </citation>
    <scope>NUCLEOTIDE SEQUENCE</scope>
    <source>
        <strain evidence="2">BS-T2-15</strain>
    </source>
</reference>
<organism evidence="2 3">
    <name type="scientific">Scleromatobacter humisilvae</name>
    <dbReference type="NCBI Taxonomy" id="2897159"/>
    <lineage>
        <taxon>Bacteria</taxon>
        <taxon>Pseudomonadati</taxon>
        <taxon>Pseudomonadota</taxon>
        <taxon>Betaproteobacteria</taxon>
        <taxon>Burkholderiales</taxon>
        <taxon>Sphaerotilaceae</taxon>
        <taxon>Scleromatobacter</taxon>
    </lineage>
</organism>
<comment type="caution">
    <text evidence="2">The sequence shown here is derived from an EMBL/GenBank/DDBJ whole genome shotgun (WGS) entry which is preliminary data.</text>
</comment>
<gene>
    <name evidence="2" type="ORF">LPC04_11865</name>
</gene>
<dbReference type="RefSeq" id="WP_275682427.1">
    <property type="nucleotide sequence ID" value="NZ_JAJLJH010000002.1"/>
</dbReference>
<sequence length="172" mass="18265">MMKRVLSFRPILIGAASACAVLAVGMSRPVQAVNAALVNVTNTSANRVPVAAVDDRTLQPFGTRLFPSVRNYATIAVPADKRLVLTGVTGFNNGDGSVSDLEIDATSSGMGNATRIPFAPTASTTFLRFLQNYNVYMVADPGTTVYFFIDDANINDGAGINIDVHGYWTSVN</sequence>
<accession>A0A9X2C240</accession>
<feature type="chain" id="PRO_5040909980" evidence="1">
    <location>
        <begin position="33"/>
        <end position="172"/>
    </location>
</feature>
<proteinExistence type="predicted"/>
<evidence type="ECO:0000313" key="2">
    <source>
        <dbReference type="EMBL" id="MCK9686404.1"/>
    </source>
</evidence>
<dbReference type="AlphaFoldDB" id="A0A9X2C240"/>
<dbReference type="Proteomes" id="UP001139353">
    <property type="component" value="Unassembled WGS sequence"/>
</dbReference>
<evidence type="ECO:0000256" key="1">
    <source>
        <dbReference type="SAM" id="SignalP"/>
    </source>
</evidence>
<feature type="signal peptide" evidence="1">
    <location>
        <begin position="1"/>
        <end position="32"/>
    </location>
</feature>
<keyword evidence="3" id="KW-1185">Reference proteome</keyword>
<protein>
    <submittedName>
        <fullName evidence="2">Uncharacterized protein</fullName>
    </submittedName>
</protein>